<sequence>MAPLVVSTSVCEVSSGDAAVGISAVMDTSCLYGGLGCFNDHCRFCKVSSSVQSAAYVDCPQFTTRDPIPGGSVADNSAFTDEGDSSDSDDSDFVDGSDFSTDDFDFSTDDSSSVL</sequence>
<comment type="caution">
    <text evidence="2">The sequence shown here is derived from an EMBL/GenBank/DDBJ whole genome shotgun (WGS) entry which is preliminary data.</text>
</comment>
<evidence type="ECO:0000256" key="1">
    <source>
        <dbReference type="SAM" id="MobiDB-lite"/>
    </source>
</evidence>
<keyword evidence="3" id="KW-1185">Reference proteome</keyword>
<dbReference type="Proteomes" id="UP001165121">
    <property type="component" value="Unassembled WGS sequence"/>
</dbReference>
<accession>A0A9W6X9Q8</accession>
<protein>
    <submittedName>
        <fullName evidence="2">Unnamed protein product</fullName>
    </submittedName>
</protein>
<organism evidence="2 3">
    <name type="scientific">Phytophthora fragariaefolia</name>
    <dbReference type="NCBI Taxonomy" id="1490495"/>
    <lineage>
        <taxon>Eukaryota</taxon>
        <taxon>Sar</taxon>
        <taxon>Stramenopiles</taxon>
        <taxon>Oomycota</taxon>
        <taxon>Peronosporomycetes</taxon>
        <taxon>Peronosporales</taxon>
        <taxon>Peronosporaceae</taxon>
        <taxon>Phytophthora</taxon>
    </lineage>
</organism>
<feature type="compositionally biased region" description="Acidic residues" evidence="1">
    <location>
        <begin position="81"/>
        <end position="108"/>
    </location>
</feature>
<dbReference type="EMBL" id="BSXT01000801">
    <property type="protein sequence ID" value="GMF34284.1"/>
    <property type="molecule type" value="Genomic_DNA"/>
</dbReference>
<dbReference type="AlphaFoldDB" id="A0A9W6X9Q8"/>
<evidence type="ECO:0000313" key="2">
    <source>
        <dbReference type="EMBL" id="GMF34284.1"/>
    </source>
</evidence>
<proteinExistence type="predicted"/>
<feature type="region of interest" description="Disordered" evidence="1">
    <location>
        <begin position="64"/>
        <end position="115"/>
    </location>
</feature>
<reference evidence="2" key="1">
    <citation type="submission" date="2023-04" db="EMBL/GenBank/DDBJ databases">
        <title>Phytophthora fragariaefolia NBRC 109709.</title>
        <authorList>
            <person name="Ichikawa N."/>
            <person name="Sato H."/>
            <person name="Tonouchi N."/>
        </authorList>
    </citation>
    <scope>NUCLEOTIDE SEQUENCE</scope>
    <source>
        <strain evidence="2">NBRC 109709</strain>
    </source>
</reference>
<dbReference type="OrthoDB" id="168327at2759"/>
<gene>
    <name evidence="2" type="ORF">Pfra01_000877300</name>
</gene>
<name>A0A9W6X9Q8_9STRA</name>
<evidence type="ECO:0000313" key="3">
    <source>
        <dbReference type="Proteomes" id="UP001165121"/>
    </source>
</evidence>